<sequence>MLGGNGKNRVNFLVQKEDLILEELEIALHREELLWKQKAKCDWLHLGDRNAKFYHFHIIQRKKKIQITALNNESGEWIYDTEELQSEAVKFFSKLYGESPSQRLDLPAMGDGNNIHSLKDNWIPKYGPLANQILLLDMDNHLKDMVTKEGGGTWIFFYFASSHPSIGQDKIAKARSRYESFSIRSAYTMPKEGSWN</sequence>
<dbReference type="Proteomes" id="UP001358586">
    <property type="component" value="Chromosome 12"/>
</dbReference>
<protein>
    <submittedName>
        <fullName evidence="1">Uncharacterized protein</fullName>
    </submittedName>
</protein>
<dbReference type="EMBL" id="JARKNE010000012">
    <property type="protein sequence ID" value="KAK5777280.1"/>
    <property type="molecule type" value="Genomic_DNA"/>
</dbReference>
<gene>
    <name evidence="1" type="ORF">PVK06_045247</name>
</gene>
<organism evidence="1 2">
    <name type="scientific">Gossypium arboreum</name>
    <name type="common">Tree cotton</name>
    <name type="synonym">Gossypium nanking</name>
    <dbReference type="NCBI Taxonomy" id="29729"/>
    <lineage>
        <taxon>Eukaryota</taxon>
        <taxon>Viridiplantae</taxon>
        <taxon>Streptophyta</taxon>
        <taxon>Embryophyta</taxon>
        <taxon>Tracheophyta</taxon>
        <taxon>Spermatophyta</taxon>
        <taxon>Magnoliopsida</taxon>
        <taxon>eudicotyledons</taxon>
        <taxon>Gunneridae</taxon>
        <taxon>Pentapetalae</taxon>
        <taxon>rosids</taxon>
        <taxon>malvids</taxon>
        <taxon>Malvales</taxon>
        <taxon>Malvaceae</taxon>
        <taxon>Malvoideae</taxon>
        <taxon>Gossypium</taxon>
    </lineage>
</organism>
<accession>A0ABR0MTL3</accession>
<proteinExistence type="predicted"/>
<keyword evidence="2" id="KW-1185">Reference proteome</keyword>
<comment type="caution">
    <text evidence="1">The sequence shown here is derived from an EMBL/GenBank/DDBJ whole genome shotgun (WGS) entry which is preliminary data.</text>
</comment>
<name>A0ABR0MTL3_GOSAR</name>
<evidence type="ECO:0000313" key="1">
    <source>
        <dbReference type="EMBL" id="KAK5777280.1"/>
    </source>
</evidence>
<evidence type="ECO:0000313" key="2">
    <source>
        <dbReference type="Proteomes" id="UP001358586"/>
    </source>
</evidence>
<reference evidence="1 2" key="1">
    <citation type="submission" date="2023-03" db="EMBL/GenBank/DDBJ databases">
        <title>WGS of Gossypium arboreum.</title>
        <authorList>
            <person name="Yu D."/>
        </authorList>
    </citation>
    <scope>NUCLEOTIDE SEQUENCE [LARGE SCALE GENOMIC DNA]</scope>
    <source>
        <tissue evidence="1">Leaf</tissue>
    </source>
</reference>